<feature type="region of interest" description="Disordered" evidence="1">
    <location>
        <begin position="36"/>
        <end position="72"/>
    </location>
</feature>
<dbReference type="EMBL" id="LAZR01031340">
    <property type="protein sequence ID" value="KKL54040.1"/>
    <property type="molecule type" value="Genomic_DNA"/>
</dbReference>
<evidence type="ECO:0000313" key="2">
    <source>
        <dbReference type="EMBL" id="KKL54040.1"/>
    </source>
</evidence>
<name>A0A0F9F9U2_9ZZZZ</name>
<organism evidence="2">
    <name type="scientific">marine sediment metagenome</name>
    <dbReference type="NCBI Taxonomy" id="412755"/>
    <lineage>
        <taxon>unclassified sequences</taxon>
        <taxon>metagenomes</taxon>
        <taxon>ecological metagenomes</taxon>
    </lineage>
</organism>
<sequence length="126" mass="14096">MYKAIQEIGGYKIGNEVPAEKAELWLSMYSVPPVEKVAEDATGQDSKSVPEEKEESVPEKKELESGKESSENVMLDDYLGRNTNVVISNIKKDNLSKEQLDGLLVLEESNKKREGVIKAIKKKLDK</sequence>
<feature type="compositionally biased region" description="Basic and acidic residues" evidence="1">
    <location>
        <begin position="48"/>
        <end position="70"/>
    </location>
</feature>
<accession>A0A0F9F9U2</accession>
<evidence type="ECO:0000256" key="1">
    <source>
        <dbReference type="SAM" id="MobiDB-lite"/>
    </source>
</evidence>
<dbReference type="AlphaFoldDB" id="A0A0F9F9U2"/>
<reference evidence="2" key="1">
    <citation type="journal article" date="2015" name="Nature">
        <title>Complex archaea that bridge the gap between prokaryotes and eukaryotes.</title>
        <authorList>
            <person name="Spang A."/>
            <person name="Saw J.H."/>
            <person name="Jorgensen S.L."/>
            <person name="Zaremba-Niedzwiedzka K."/>
            <person name="Martijn J."/>
            <person name="Lind A.E."/>
            <person name="van Eijk R."/>
            <person name="Schleper C."/>
            <person name="Guy L."/>
            <person name="Ettema T.J."/>
        </authorList>
    </citation>
    <scope>NUCLEOTIDE SEQUENCE</scope>
</reference>
<gene>
    <name evidence="2" type="ORF">LCGC14_2269410</name>
</gene>
<proteinExistence type="predicted"/>
<protein>
    <submittedName>
        <fullName evidence="2">Uncharacterized protein</fullName>
    </submittedName>
</protein>
<comment type="caution">
    <text evidence="2">The sequence shown here is derived from an EMBL/GenBank/DDBJ whole genome shotgun (WGS) entry which is preliminary data.</text>
</comment>